<dbReference type="AlphaFoldDB" id="A0AAV9N8E3"/>
<evidence type="ECO:0000256" key="5">
    <source>
        <dbReference type="ARBA" id="ARBA00023242"/>
    </source>
</evidence>
<keyword evidence="3" id="KW-0238">DNA-binding</keyword>
<dbReference type="EMBL" id="JAVRRD010000015">
    <property type="protein sequence ID" value="KAK5051533.1"/>
    <property type="molecule type" value="Genomic_DNA"/>
</dbReference>
<evidence type="ECO:0000256" key="1">
    <source>
        <dbReference type="ARBA" id="ARBA00004123"/>
    </source>
</evidence>
<dbReference type="InterPro" id="IPR036864">
    <property type="entry name" value="Zn2-C6_fun-type_DNA-bd_sf"/>
</dbReference>
<dbReference type="GO" id="GO:0000981">
    <property type="term" value="F:DNA-binding transcription factor activity, RNA polymerase II-specific"/>
    <property type="evidence" value="ECO:0007669"/>
    <property type="project" value="InterPro"/>
</dbReference>
<keyword evidence="4" id="KW-0804">Transcription</keyword>
<dbReference type="Pfam" id="PF00172">
    <property type="entry name" value="Zn_clus"/>
    <property type="match status" value="1"/>
</dbReference>
<dbReference type="PANTHER" id="PTHR37534:SF7">
    <property type="entry name" value="TRANSCRIPTIONAL ACTIVATOR PROTEIN UGA3"/>
    <property type="match status" value="1"/>
</dbReference>
<dbReference type="CDD" id="cd00067">
    <property type="entry name" value="GAL4"/>
    <property type="match status" value="1"/>
</dbReference>
<dbReference type="PROSITE" id="PS00463">
    <property type="entry name" value="ZN2_CY6_FUNGAL_1"/>
    <property type="match status" value="1"/>
</dbReference>
<evidence type="ECO:0000313" key="9">
    <source>
        <dbReference type="Proteomes" id="UP001358417"/>
    </source>
</evidence>
<dbReference type="GO" id="GO:0000976">
    <property type="term" value="F:transcription cis-regulatory region binding"/>
    <property type="evidence" value="ECO:0007669"/>
    <property type="project" value="TreeGrafter"/>
</dbReference>
<evidence type="ECO:0000256" key="4">
    <source>
        <dbReference type="ARBA" id="ARBA00023163"/>
    </source>
</evidence>
<sequence>MPTLILDTTDPQRKDNQTKKKVRQPIKHTKTFSGCWTCRERHVKCDEGKPTCNRCQKAGVECQGYGIKLVWSDPNTKEREQNIRRAIGMPSIYDSGSTFMSIDVEETLDSLDRVSIAEADDAFIALSLGPFSVFNINPRDSCTSATECDNSIDPKCVEKPVSLDFMTFEISDESTELIEEELEDDMEEVISSTLVESRISAPPLKTTTVSRGSNMSNMVRNMVRNSTHNRIQISRHLDLLPRRQDQRELIHHWTNFVCWHLLPVDLPSNPFRSVFTPMALEGLHTPSSTSNGSIALFHALCAASAFSRSQLLQNDSKILTLAAKHYQLAIVHLRHSLSDLTTSQLLLTGTNDTTNSNAEVSVLQRTSILATITMFSAMDMITGRFSEWRTHLQGGASWLATVNSAVWQHDRSSSMVYQGYLAIAALSNINLPSNLDADNEDLFLDSPHYMLDRFFGLTRPILRHIVVMNSLVRQISSAAATGDQTTASAAAVALKLDRLEAQLYEQTPDTLDLSDLTPTEATLARHHAYVFYYASLVFFARAVRRLPPESLQIQSLVECAVARLEEIEMLGGDGVGCTLVWPPLVVASECLSEELQGRMLAWYRLKRRHGFMNLEMSKDIAKELWRRRKELAEQGLAGVVDIQWQDVLKDLNMDIVLA</sequence>
<dbReference type="InterPro" id="IPR021858">
    <property type="entry name" value="Fun_TF"/>
</dbReference>
<gene>
    <name evidence="8" type="ORF">LTR84_003185</name>
</gene>
<dbReference type="GO" id="GO:0008270">
    <property type="term" value="F:zinc ion binding"/>
    <property type="evidence" value="ECO:0007669"/>
    <property type="project" value="InterPro"/>
</dbReference>
<evidence type="ECO:0000256" key="6">
    <source>
        <dbReference type="SAM" id="MobiDB-lite"/>
    </source>
</evidence>
<dbReference type="SUPFAM" id="SSF57701">
    <property type="entry name" value="Zn2/Cys6 DNA-binding domain"/>
    <property type="match status" value="1"/>
</dbReference>
<dbReference type="Pfam" id="PF11951">
    <property type="entry name" value="Fungal_trans_2"/>
    <property type="match status" value="1"/>
</dbReference>
<proteinExistence type="predicted"/>
<dbReference type="SMART" id="SM00066">
    <property type="entry name" value="GAL4"/>
    <property type="match status" value="1"/>
</dbReference>
<dbReference type="Proteomes" id="UP001358417">
    <property type="component" value="Unassembled WGS sequence"/>
</dbReference>
<dbReference type="GO" id="GO:0045944">
    <property type="term" value="P:positive regulation of transcription by RNA polymerase II"/>
    <property type="evidence" value="ECO:0007669"/>
    <property type="project" value="TreeGrafter"/>
</dbReference>
<name>A0AAV9N8E3_9EURO</name>
<organism evidence="8 9">
    <name type="scientific">Exophiala bonariae</name>
    <dbReference type="NCBI Taxonomy" id="1690606"/>
    <lineage>
        <taxon>Eukaryota</taxon>
        <taxon>Fungi</taxon>
        <taxon>Dikarya</taxon>
        <taxon>Ascomycota</taxon>
        <taxon>Pezizomycotina</taxon>
        <taxon>Eurotiomycetes</taxon>
        <taxon>Chaetothyriomycetidae</taxon>
        <taxon>Chaetothyriales</taxon>
        <taxon>Herpotrichiellaceae</taxon>
        <taxon>Exophiala</taxon>
    </lineage>
</organism>
<evidence type="ECO:0000313" key="8">
    <source>
        <dbReference type="EMBL" id="KAK5051533.1"/>
    </source>
</evidence>
<feature type="region of interest" description="Disordered" evidence="6">
    <location>
        <begin position="1"/>
        <end position="23"/>
    </location>
</feature>
<dbReference type="Gene3D" id="4.10.240.10">
    <property type="entry name" value="Zn(2)-C6 fungal-type DNA-binding domain"/>
    <property type="match status" value="1"/>
</dbReference>
<dbReference type="GeneID" id="89971379"/>
<feature type="domain" description="Zn(2)-C6 fungal-type" evidence="7">
    <location>
        <begin position="34"/>
        <end position="62"/>
    </location>
</feature>
<evidence type="ECO:0000256" key="3">
    <source>
        <dbReference type="ARBA" id="ARBA00023125"/>
    </source>
</evidence>
<comment type="subcellular location">
    <subcellularLocation>
        <location evidence="1">Nucleus</location>
    </subcellularLocation>
</comment>
<keyword evidence="9" id="KW-1185">Reference proteome</keyword>
<reference evidence="8 9" key="1">
    <citation type="submission" date="2023-08" db="EMBL/GenBank/DDBJ databases">
        <title>Black Yeasts Isolated from many extreme environments.</title>
        <authorList>
            <person name="Coleine C."/>
            <person name="Stajich J.E."/>
            <person name="Selbmann L."/>
        </authorList>
    </citation>
    <scope>NUCLEOTIDE SEQUENCE [LARGE SCALE GENOMIC DNA]</scope>
    <source>
        <strain evidence="8 9">CCFEE 5792</strain>
    </source>
</reference>
<comment type="caution">
    <text evidence="8">The sequence shown here is derived from an EMBL/GenBank/DDBJ whole genome shotgun (WGS) entry which is preliminary data.</text>
</comment>
<evidence type="ECO:0000259" key="7">
    <source>
        <dbReference type="PROSITE" id="PS50048"/>
    </source>
</evidence>
<dbReference type="PANTHER" id="PTHR37534">
    <property type="entry name" value="TRANSCRIPTIONAL ACTIVATOR PROTEIN UGA3"/>
    <property type="match status" value="1"/>
</dbReference>
<dbReference type="GO" id="GO:0005634">
    <property type="term" value="C:nucleus"/>
    <property type="evidence" value="ECO:0007669"/>
    <property type="project" value="UniProtKB-SubCell"/>
</dbReference>
<accession>A0AAV9N8E3</accession>
<dbReference type="RefSeq" id="XP_064705760.1">
    <property type="nucleotide sequence ID" value="XM_064846780.1"/>
</dbReference>
<dbReference type="PROSITE" id="PS50048">
    <property type="entry name" value="ZN2_CY6_FUNGAL_2"/>
    <property type="match status" value="1"/>
</dbReference>
<dbReference type="InterPro" id="IPR001138">
    <property type="entry name" value="Zn2Cys6_DnaBD"/>
</dbReference>
<keyword evidence="5" id="KW-0539">Nucleus</keyword>
<evidence type="ECO:0000256" key="2">
    <source>
        <dbReference type="ARBA" id="ARBA00023015"/>
    </source>
</evidence>
<keyword evidence="2" id="KW-0805">Transcription regulation</keyword>
<protein>
    <recommendedName>
        <fullName evidence="7">Zn(2)-C6 fungal-type domain-containing protein</fullName>
    </recommendedName>
</protein>